<dbReference type="AlphaFoldDB" id="A0A0M9GAQ6"/>
<comment type="caution">
    <text evidence="2">The sequence shown here is derived from an EMBL/GenBank/DDBJ whole genome shotgun (WGS) entry which is preliminary data.</text>
</comment>
<feature type="compositionally biased region" description="Pro residues" evidence="1">
    <location>
        <begin position="644"/>
        <end position="657"/>
    </location>
</feature>
<reference evidence="2 3" key="1">
    <citation type="submission" date="2015-07" db="EMBL/GenBank/DDBJ databases">
        <title>High-quality genome of monoxenous trypanosomatid Leptomonas pyrrhocoris.</title>
        <authorList>
            <person name="Flegontov P."/>
            <person name="Butenko A."/>
            <person name="Firsov S."/>
            <person name="Vlcek C."/>
            <person name="Logacheva M.D."/>
            <person name="Field M."/>
            <person name="Filatov D."/>
            <person name="Flegontova O."/>
            <person name="Gerasimov E."/>
            <person name="Jackson A.P."/>
            <person name="Kelly S."/>
            <person name="Opperdoes F."/>
            <person name="O'Reilly A."/>
            <person name="Votypka J."/>
            <person name="Yurchenko V."/>
            <person name="Lukes J."/>
        </authorList>
    </citation>
    <scope>NUCLEOTIDE SEQUENCE [LARGE SCALE GENOMIC DNA]</scope>
    <source>
        <strain evidence="2">H10</strain>
    </source>
</reference>
<sequence length="728" mass="76749">MDSAGQPYRLEVAVKRVYGLTPLLATTSSKIAVEVHFLDFPSIVIHPQGFAIGDAVTYNVCHKADFRMTAQQAASVFPAVCQCHLSADNDANLSKNAQWFCPCPLIVPSPDGGLSGGQQQQQPQRAYVNCVIRDPAGETLGYVEMSCVVVSFAPFQQPSPLPVASSHQMPSTPYASRPADAAAATPSPLRPPPSASPDTRKPAVESGQGKPYIVRVVVGESDRKRRGGGFDRREGEDDDIGSREVAPAHNGAGGGGRRSSPVRRVSANTASRESLLYVLQYDVAYQLQSLSETTAAVLQREHPVLTSTPLPSDGEDGTVNISKLTKSIDRSVAQMVKLANIVLQVVNQLIANNPAPPRTGASREIKEMARQKRNPVNKLPVPADGSVGHYLQYSVLYQLQCLGTNLAYVTLAYRDVLETPLSAIPKQHADFCFSLGDEVQHLTKLLNIFIQSTVDGTLGLSASPSAEAKAEDEEKKKSESKHRDDATPKDKPPARALSINEVKISRSSSSSGSDSSSSSSSFDASLNRPMTPVSATPAPAVVPVAIPSPNPVAPSPPPWHQQSAPPILAAPAPTLPSFPLQPQISTPPYATVTAARPVAVVATPATTESPPQESPNSFLSVPGAVPFSWVNTTSRDQRNASLSPPQPPLPTSVPPPTSGVHVATGIGFSTQPPVPRVAPPTLSAPQLPIAQPRPSLLSPLAPPTAISSPAARAAPTPAAIPIPVPIPR</sequence>
<accession>A0A0M9GAQ6</accession>
<dbReference type="Proteomes" id="UP000037923">
    <property type="component" value="Unassembled WGS sequence"/>
</dbReference>
<feature type="region of interest" description="Disordered" evidence="1">
    <location>
        <begin position="159"/>
        <end position="266"/>
    </location>
</feature>
<dbReference type="GeneID" id="26900879"/>
<feature type="compositionally biased region" description="Low complexity" evidence="1">
    <location>
        <begin position="692"/>
        <end position="717"/>
    </location>
</feature>
<feature type="compositionally biased region" description="Low complexity" evidence="1">
    <location>
        <begin position="172"/>
        <end position="187"/>
    </location>
</feature>
<dbReference type="RefSeq" id="XP_015664842.1">
    <property type="nucleotide sequence ID" value="XM_015796834.1"/>
</dbReference>
<dbReference type="OMA" id="QYDVAYQ"/>
<feature type="region of interest" description="Disordered" evidence="1">
    <location>
        <begin position="629"/>
        <end position="728"/>
    </location>
</feature>
<feature type="compositionally biased region" description="Basic and acidic residues" evidence="1">
    <location>
        <begin position="220"/>
        <end position="235"/>
    </location>
</feature>
<feature type="compositionally biased region" description="Pro residues" evidence="1">
    <location>
        <begin position="718"/>
        <end position="728"/>
    </location>
</feature>
<evidence type="ECO:0000313" key="2">
    <source>
        <dbReference type="EMBL" id="KPA86403.1"/>
    </source>
</evidence>
<organism evidence="2 3">
    <name type="scientific">Leptomonas pyrrhocoris</name>
    <name type="common">Firebug parasite</name>
    <dbReference type="NCBI Taxonomy" id="157538"/>
    <lineage>
        <taxon>Eukaryota</taxon>
        <taxon>Discoba</taxon>
        <taxon>Euglenozoa</taxon>
        <taxon>Kinetoplastea</taxon>
        <taxon>Metakinetoplastina</taxon>
        <taxon>Trypanosomatida</taxon>
        <taxon>Trypanosomatidae</taxon>
        <taxon>Leishmaniinae</taxon>
        <taxon>Leptomonas</taxon>
    </lineage>
</organism>
<evidence type="ECO:0000313" key="3">
    <source>
        <dbReference type="Proteomes" id="UP000037923"/>
    </source>
</evidence>
<gene>
    <name evidence="2" type="ORF">ABB37_00582</name>
</gene>
<dbReference type="VEuPathDB" id="TriTrypDB:LpyrH10_01_5820"/>
<name>A0A0M9GAQ6_LEPPY</name>
<feature type="region of interest" description="Disordered" evidence="1">
    <location>
        <begin position="461"/>
        <end position="533"/>
    </location>
</feature>
<feature type="compositionally biased region" description="Basic and acidic residues" evidence="1">
    <location>
        <begin position="468"/>
        <end position="493"/>
    </location>
</feature>
<dbReference type="EMBL" id="LGTL01000001">
    <property type="protein sequence ID" value="KPA86403.1"/>
    <property type="molecule type" value="Genomic_DNA"/>
</dbReference>
<protein>
    <submittedName>
        <fullName evidence="2">Uncharacterized protein</fullName>
    </submittedName>
</protein>
<evidence type="ECO:0000256" key="1">
    <source>
        <dbReference type="SAM" id="MobiDB-lite"/>
    </source>
</evidence>
<keyword evidence="3" id="KW-1185">Reference proteome</keyword>
<dbReference type="OrthoDB" id="267298at2759"/>
<proteinExistence type="predicted"/>
<feature type="compositionally biased region" description="Low complexity" evidence="1">
    <location>
        <begin position="505"/>
        <end position="521"/>
    </location>
</feature>
<feature type="region of interest" description="Disordered" evidence="1">
    <location>
        <begin position="552"/>
        <end position="571"/>
    </location>
</feature>